<sequence length="116" mass="13170">MPAPDAHRAAPDGRPRRRWGRLARGSSRVRAVIKRRRWLDTLYRVALTAVGALIVGIGLILVPLPGPGWLIVFFGLAILGTEFHWARRLLVWARMALARFAERWRARRSRRAALGT</sequence>
<dbReference type="RefSeq" id="WP_346058623.1">
    <property type="nucleotide sequence ID" value="NZ_BAAAOP010000012.1"/>
</dbReference>
<proteinExistence type="predicted"/>
<keyword evidence="1" id="KW-1133">Transmembrane helix</keyword>
<dbReference type="Proteomes" id="UP001501084">
    <property type="component" value="Unassembled WGS sequence"/>
</dbReference>
<keyword evidence="1" id="KW-0472">Membrane</keyword>
<evidence type="ECO:0008006" key="4">
    <source>
        <dbReference type="Google" id="ProtNLM"/>
    </source>
</evidence>
<evidence type="ECO:0000256" key="1">
    <source>
        <dbReference type="SAM" id="Phobius"/>
    </source>
</evidence>
<dbReference type="InterPro" id="IPR019099">
    <property type="entry name" value="Uncharacterised_PGPGW_TM"/>
</dbReference>
<evidence type="ECO:0000313" key="3">
    <source>
        <dbReference type="Proteomes" id="UP001501084"/>
    </source>
</evidence>
<gene>
    <name evidence="2" type="ORF">GCM10009786_27310</name>
</gene>
<dbReference type="NCBIfam" id="TIGR02611">
    <property type="entry name" value="TIGR02611 family protein"/>
    <property type="match status" value="1"/>
</dbReference>
<reference evidence="2 3" key="1">
    <citation type="journal article" date="2019" name="Int. J. Syst. Evol. Microbiol.">
        <title>The Global Catalogue of Microorganisms (GCM) 10K type strain sequencing project: providing services to taxonomists for standard genome sequencing and annotation.</title>
        <authorList>
            <consortium name="The Broad Institute Genomics Platform"/>
            <consortium name="The Broad Institute Genome Sequencing Center for Infectious Disease"/>
            <person name="Wu L."/>
            <person name="Ma J."/>
        </authorList>
    </citation>
    <scope>NUCLEOTIDE SEQUENCE [LARGE SCALE GENOMIC DNA]</scope>
    <source>
        <strain evidence="2 3">JCM 14919</strain>
    </source>
</reference>
<dbReference type="InterPro" id="IPR013434">
    <property type="entry name" value="CHP02611"/>
</dbReference>
<name>A0ABN3B9J7_9MICO</name>
<feature type="transmembrane region" description="Helical" evidence="1">
    <location>
        <begin position="68"/>
        <end position="86"/>
    </location>
</feature>
<keyword evidence="3" id="KW-1185">Reference proteome</keyword>
<evidence type="ECO:0000313" key="2">
    <source>
        <dbReference type="EMBL" id="GAA2190356.1"/>
    </source>
</evidence>
<protein>
    <recommendedName>
        <fullName evidence="4">TIGR02611 family protein</fullName>
    </recommendedName>
</protein>
<keyword evidence="1" id="KW-0812">Transmembrane</keyword>
<accession>A0ABN3B9J7</accession>
<dbReference type="Pfam" id="PF09656">
    <property type="entry name" value="PGPGW"/>
    <property type="match status" value="1"/>
</dbReference>
<feature type="transmembrane region" description="Helical" evidence="1">
    <location>
        <begin position="42"/>
        <end position="62"/>
    </location>
</feature>
<dbReference type="EMBL" id="BAAAOP010000012">
    <property type="protein sequence ID" value="GAA2190356.1"/>
    <property type="molecule type" value="Genomic_DNA"/>
</dbReference>
<comment type="caution">
    <text evidence="2">The sequence shown here is derived from an EMBL/GenBank/DDBJ whole genome shotgun (WGS) entry which is preliminary data.</text>
</comment>
<organism evidence="2 3">
    <name type="scientific">Leucobacter alluvii</name>
    <dbReference type="NCBI Taxonomy" id="340321"/>
    <lineage>
        <taxon>Bacteria</taxon>
        <taxon>Bacillati</taxon>
        <taxon>Actinomycetota</taxon>
        <taxon>Actinomycetes</taxon>
        <taxon>Micrococcales</taxon>
        <taxon>Microbacteriaceae</taxon>
        <taxon>Leucobacter</taxon>
    </lineage>
</organism>